<dbReference type="Gene3D" id="6.10.140.1430">
    <property type="match status" value="1"/>
</dbReference>
<keyword evidence="4" id="KW-1185">Reference proteome</keyword>
<organism evidence="3 4">
    <name type="scientific">Apilactobacillus bombintestini</name>
    <dbReference type="NCBI Taxonomy" id="2419772"/>
    <lineage>
        <taxon>Bacteria</taxon>
        <taxon>Bacillati</taxon>
        <taxon>Bacillota</taxon>
        <taxon>Bacilli</taxon>
        <taxon>Lactobacillales</taxon>
        <taxon>Lactobacillaceae</taxon>
        <taxon>Apilactobacillus</taxon>
    </lineage>
</organism>
<reference evidence="3 4" key="1">
    <citation type="submission" date="2018-09" db="EMBL/GenBank/DDBJ databases">
        <title>Genome sequencing of strain BHWM-4.</title>
        <authorList>
            <person name="Heo J."/>
            <person name="Kim S.-J."/>
            <person name="Kwon S.-W."/>
        </authorList>
    </citation>
    <scope>NUCLEOTIDE SEQUENCE [LARGE SCALE GENOMIC DNA]</scope>
    <source>
        <strain evidence="3 4">BHWM-4</strain>
    </source>
</reference>
<dbReference type="OrthoDB" id="2329788at2"/>
<keyword evidence="2" id="KW-0732">Signal</keyword>
<feature type="region of interest" description="Disordered" evidence="1">
    <location>
        <begin position="115"/>
        <end position="141"/>
    </location>
</feature>
<dbReference type="AlphaFoldDB" id="A0A387ATU4"/>
<dbReference type="RefSeq" id="WP_120784506.1">
    <property type="nucleotide sequence ID" value="NZ_CP032626.1"/>
</dbReference>
<evidence type="ECO:0000313" key="3">
    <source>
        <dbReference type="EMBL" id="AYF92741.1"/>
    </source>
</evidence>
<feature type="chain" id="PRO_5038491750" evidence="2">
    <location>
        <begin position="19"/>
        <end position="141"/>
    </location>
</feature>
<evidence type="ECO:0000256" key="1">
    <source>
        <dbReference type="SAM" id="MobiDB-lite"/>
    </source>
</evidence>
<feature type="compositionally biased region" description="Basic and acidic residues" evidence="1">
    <location>
        <begin position="131"/>
        <end position="141"/>
    </location>
</feature>
<dbReference type="Proteomes" id="UP000272003">
    <property type="component" value="Chromosome"/>
</dbReference>
<proteinExistence type="predicted"/>
<gene>
    <name evidence="3" type="ORF">D7I45_04310</name>
</gene>
<dbReference type="KEGG" id="abom:D7I45_04310"/>
<dbReference type="EMBL" id="CP032626">
    <property type="protein sequence ID" value="AYF92741.1"/>
    <property type="molecule type" value="Genomic_DNA"/>
</dbReference>
<sequence>MKKAGLFLLGLGAGAAAAAYVAYRKMDDEKTKQLVNNTVKTANDLKDRALDYAFYALDSVDDVKDSLQYKTSDAKSKIKDAAGKVNDNVVNKAQYYYDEGSTQFHKAADNLRSQVRNNESNDEDVVITPDFLKDSKKDSEK</sequence>
<accession>A0A387ATU4</accession>
<protein>
    <submittedName>
        <fullName evidence="3">YtxH domain-containing protein</fullName>
    </submittedName>
</protein>
<evidence type="ECO:0000256" key="2">
    <source>
        <dbReference type="SAM" id="SignalP"/>
    </source>
</evidence>
<feature type="signal peptide" evidence="2">
    <location>
        <begin position="1"/>
        <end position="18"/>
    </location>
</feature>
<evidence type="ECO:0000313" key="4">
    <source>
        <dbReference type="Proteomes" id="UP000272003"/>
    </source>
</evidence>
<name>A0A387ATU4_9LACO</name>